<evidence type="ECO:0000256" key="20">
    <source>
        <dbReference type="SAM" id="MobiDB-lite"/>
    </source>
</evidence>
<dbReference type="GO" id="GO:0006281">
    <property type="term" value="P:DNA repair"/>
    <property type="evidence" value="ECO:0007669"/>
    <property type="project" value="UniProtKB-KW"/>
</dbReference>
<feature type="compositionally biased region" description="Basic and acidic residues" evidence="20">
    <location>
        <begin position="214"/>
        <end position="227"/>
    </location>
</feature>
<keyword evidence="11" id="KW-0833">Ubl conjugation pathway</keyword>
<dbReference type="GO" id="GO:0097505">
    <property type="term" value="C:Rad6-Rad18 complex"/>
    <property type="evidence" value="ECO:0007669"/>
    <property type="project" value="TreeGrafter"/>
</dbReference>
<protein>
    <recommendedName>
        <fullName evidence="6">Postreplication repair E3 ubiquitin-protein ligase RAD18</fullName>
        <ecNumber evidence="5">2.3.2.27</ecNumber>
    </recommendedName>
    <alternativeName>
        <fullName evidence="17">Postreplication repair E3 ubiquitin-protein ligase rad18</fullName>
    </alternativeName>
    <alternativeName>
        <fullName evidence="16 18">RING-type E3 ubiquitin transferase RAD18</fullName>
    </alternativeName>
</protein>
<evidence type="ECO:0000256" key="13">
    <source>
        <dbReference type="ARBA" id="ARBA00023125"/>
    </source>
</evidence>
<feature type="region of interest" description="Disordered" evidence="20">
    <location>
        <begin position="327"/>
        <end position="363"/>
    </location>
</feature>
<evidence type="ECO:0000256" key="16">
    <source>
        <dbReference type="ARBA" id="ARBA00031783"/>
    </source>
</evidence>
<keyword evidence="10 19" id="KW-0863">Zinc-finger</keyword>
<comment type="caution">
    <text evidence="23">The sequence shown here is derived from an EMBL/GenBank/DDBJ whole genome shotgun (WGS) entry which is preliminary data.</text>
</comment>
<keyword evidence="13" id="KW-0238">DNA-binding</keyword>
<dbReference type="PROSITE" id="PS50800">
    <property type="entry name" value="SAP"/>
    <property type="match status" value="1"/>
</dbReference>
<keyword evidence="12" id="KW-0862">Zinc</keyword>
<dbReference type="GO" id="GO:0005634">
    <property type="term" value="C:nucleus"/>
    <property type="evidence" value="ECO:0007669"/>
    <property type="project" value="UniProtKB-SubCell"/>
</dbReference>
<dbReference type="GO" id="GO:0008270">
    <property type="term" value="F:zinc ion binding"/>
    <property type="evidence" value="ECO:0007669"/>
    <property type="project" value="UniProtKB-KW"/>
</dbReference>
<dbReference type="AlphaFoldDB" id="A0A8H6YHK9"/>
<feature type="domain" description="RING-type" evidence="21">
    <location>
        <begin position="36"/>
        <end position="77"/>
    </location>
</feature>
<keyword evidence="14" id="KW-0234">DNA repair</keyword>
<name>A0A8H6YHK9_9AGAR</name>
<dbReference type="InterPro" id="IPR013083">
    <property type="entry name" value="Znf_RING/FYVE/PHD"/>
</dbReference>
<dbReference type="PROSITE" id="PS00518">
    <property type="entry name" value="ZF_RING_1"/>
    <property type="match status" value="1"/>
</dbReference>
<evidence type="ECO:0000256" key="19">
    <source>
        <dbReference type="PROSITE-ProRule" id="PRU00175"/>
    </source>
</evidence>
<evidence type="ECO:0000256" key="14">
    <source>
        <dbReference type="ARBA" id="ARBA00023204"/>
    </source>
</evidence>
<keyword evidence="8" id="KW-0479">Metal-binding</keyword>
<evidence type="ECO:0000256" key="5">
    <source>
        <dbReference type="ARBA" id="ARBA00012483"/>
    </source>
</evidence>
<dbReference type="GO" id="GO:0006513">
    <property type="term" value="P:protein monoubiquitination"/>
    <property type="evidence" value="ECO:0007669"/>
    <property type="project" value="InterPro"/>
</dbReference>
<feature type="compositionally biased region" description="Low complexity" evidence="20">
    <location>
        <begin position="345"/>
        <end position="363"/>
    </location>
</feature>
<dbReference type="Pfam" id="PF02037">
    <property type="entry name" value="SAP"/>
    <property type="match status" value="1"/>
</dbReference>
<dbReference type="Pfam" id="PF15227">
    <property type="entry name" value="zf-C3HC4_4"/>
    <property type="match status" value="1"/>
</dbReference>
<dbReference type="InterPro" id="IPR039577">
    <property type="entry name" value="Rad18"/>
</dbReference>
<evidence type="ECO:0000256" key="17">
    <source>
        <dbReference type="ARBA" id="ARBA00074353"/>
    </source>
</evidence>
<dbReference type="OrthoDB" id="9049620at2759"/>
<dbReference type="SMART" id="SM00184">
    <property type="entry name" value="RING"/>
    <property type="match status" value="1"/>
</dbReference>
<keyword evidence="7" id="KW-0808">Transferase</keyword>
<evidence type="ECO:0000256" key="18">
    <source>
        <dbReference type="ARBA" id="ARBA00082369"/>
    </source>
</evidence>
<evidence type="ECO:0000313" key="24">
    <source>
        <dbReference type="Proteomes" id="UP000623467"/>
    </source>
</evidence>
<organism evidence="23 24">
    <name type="scientific">Mycena sanguinolenta</name>
    <dbReference type="NCBI Taxonomy" id="230812"/>
    <lineage>
        <taxon>Eukaryota</taxon>
        <taxon>Fungi</taxon>
        <taxon>Dikarya</taxon>
        <taxon>Basidiomycota</taxon>
        <taxon>Agaricomycotina</taxon>
        <taxon>Agaricomycetes</taxon>
        <taxon>Agaricomycetidae</taxon>
        <taxon>Agaricales</taxon>
        <taxon>Marasmiineae</taxon>
        <taxon>Mycenaceae</taxon>
        <taxon>Mycena</taxon>
    </lineage>
</organism>
<evidence type="ECO:0000259" key="21">
    <source>
        <dbReference type="PROSITE" id="PS50089"/>
    </source>
</evidence>
<evidence type="ECO:0000256" key="1">
    <source>
        <dbReference type="ARBA" id="ARBA00000900"/>
    </source>
</evidence>
<comment type="similarity">
    <text evidence="4">Belongs to the RAD18 family.</text>
</comment>
<dbReference type="SUPFAM" id="SSF57850">
    <property type="entry name" value="RING/U-box"/>
    <property type="match status" value="1"/>
</dbReference>
<reference evidence="23" key="1">
    <citation type="submission" date="2020-05" db="EMBL/GenBank/DDBJ databases">
        <title>Mycena genomes resolve the evolution of fungal bioluminescence.</title>
        <authorList>
            <person name="Tsai I.J."/>
        </authorList>
    </citation>
    <scope>NUCLEOTIDE SEQUENCE</scope>
    <source>
        <strain evidence="23">160909Yilan</strain>
    </source>
</reference>
<evidence type="ECO:0000259" key="22">
    <source>
        <dbReference type="PROSITE" id="PS50800"/>
    </source>
</evidence>
<feature type="domain" description="SAP" evidence="22">
    <location>
        <begin position="233"/>
        <end position="267"/>
    </location>
</feature>
<keyword evidence="24" id="KW-1185">Reference proteome</keyword>
<dbReference type="PANTHER" id="PTHR14134">
    <property type="entry name" value="E3 UBIQUITIN-PROTEIN LIGASE RAD18"/>
    <property type="match status" value="1"/>
</dbReference>
<evidence type="ECO:0000256" key="3">
    <source>
        <dbReference type="ARBA" id="ARBA00004906"/>
    </source>
</evidence>
<dbReference type="GO" id="GO:0006301">
    <property type="term" value="P:DNA damage tolerance"/>
    <property type="evidence" value="ECO:0007669"/>
    <property type="project" value="InterPro"/>
</dbReference>
<comment type="subcellular location">
    <subcellularLocation>
        <location evidence="2">Nucleus</location>
    </subcellularLocation>
</comment>
<dbReference type="UniPathway" id="UPA00143"/>
<dbReference type="SMART" id="SM00734">
    <property type="entry name" value="ZnF_Rad18"/>
    <property type="match status" value="1"/>
</dbReference>
<evidence type="ECO:0000313" key="23">
    <source>
        <dbReference type="EMBL" id="KAF7359252.1"/>
    </source>
</evidence>
<comment type="catalytic activity">
    <reaction evidence="1">
        <text>S-ubiquitinyl-[E2 ubiquitin-conjugating enzyme]-L-cysteine + [acceptor protein]-L-lysine = [E2 ubiquitin-conjugating enzyme]-L-cysteine + N(6)-ubiquitinyl-[acceptor protein]-L-lysine.</text>
        <dbReference type="EC" id="2.3.2.27"/>
    </reaction>
</comment>
<gene>
    <name evidence="23" type="ORF">MSAN_01267500</name>
</gene>
<accession>A0A8H6YHK9</accession>
<evidence type="ECO:0000256" key="11">
    <source>
        <dbReference type="ARBA" id="ARBA00022786"/>
    </source>
</evidence>
<dbReference type="FunFam" id="3.30.40.10:FF:000172">
    <property type="entry name" value="E3 ubiquitin-protein ligase RAD18"/>
    <property type="match status" value="1"/>
</dbReference>
<dbReference type="GO" id="GO:0003697">
    <property type="term" value="F:single-stranded DNA binding"/>
    <property type="evidence" value="ECO:0007669"/>
    <property type="project" value="InterPro"/>
</dbReference>
<evidence type="ECO:0000256" key="12">
    <source>
        <dbReference type="ARBA" id="ARBA00022833"/>
    </source>
</evidence>
<evidence type="ECO:0000256" key="15">
    <source>
        <dbReference type="ARBA" id="ARBA00023242"/>
    </source>
</evidence>
<evidence type="ECO:0000256" key="2">
    <source>
        <dbReference type="ARBA" id="ARBA00004123"/>
    </source>
</evidence>
<dbReference type="GO" id="GO:0061630">
    <property type="term" value="F:ubiquitin protein ligase activity"/>
    <property type="evidence" value="ECO:0007669"/>
    <property type="project" value="UniProtKB-EC"/>
</dbReference>
<dbReference type="InterPro" id="IPR001841">
    <property type="entry name" value="Znf_RING"/>
</dbReference>
<dbReference type="PROSITE" id="PS50089">
    <property type="entry name" value="ZF_RING_2"/>
    <property type="match status" value="1"/>
</dbReference>
<evidence type="ECO:0000256" key="7">
    <source>
        <dbReference type="ARBA" id="ARBA00022679"/>
    </source>
</evidence>
<dbReference type="PANTHER" id="PTHR14134:SF2">
    <property type="entry name" value="E3 UBIQUITIN-PROTEIN LIGASE RAD18"/>
    <property type="match status" value="1"/>
</dbReference>
<evidence type="ECO:0000256" key="9">
    <source>
        <dbReference type="ARBA" id="ARBA00022763"/>
    </source>
</evidence>
<comment type="pathway">
    <text evidence="3">Protein modification; protein ubiquitination.</text>
</comment>
<dbReference type="Proteomes" id="UP000623467">
    <property type="component" value="Unassembled WGS sequence"/>
</dbReference>
<dbReference type="EC" id="2.3.2.27" evidence="5"/>
<dbReference type="InterPro" id="IPR006642">
    <property type="entry name" value="Rad18_UBZ4"/>
</dbReference>
<dbReference type="EMBL" id="JACAZH010000009">
    <property type="protein sequence ID" value="KAF7359252.1"/>
    <property type="molecule type" value="Genomic_DNA"/>
</dbReference>
<evidence type="ECO:0000256" key="10">
    <source>
        <dbReference type="ARBA" id="ARBA00022771"/>
    </source>
</evidence>
<dbReference type="Gene3D" id="3.30.40.10">
    <property type="entry name" value="Zinc/RING finger domain, C3HC4 (zinc finger)"/>
    <property type="match status" value="1"/>
</dbReference>
<evidence type="ECO:0000256" key="4">
    <source>
        <dbReference type="ARBA" id="ARBA00009506"/>
    </source>
</evidence>
<evidence type="ECO:0000256" key="8">
    <source>
        <dbReference type="ARBA" id="ARBA00022723"/>
    </source>
</evidence>
<keyword evidence="9" id="KW-0227">DNA damage</keyword>
<dbReference type="InterPro" id="IPR017907">
    <property type="entry name" value="Znf_RING_CS"/>
</dbReference>
<dbReference type="SMART" id="SM00513">
    <property type="entry name" value="SAP"/>
    <property type="match status" value="1"/>
</dbReference>
<dbReference type="InterPro" id="IPR003034">
    <property type="entry name" value="SAP_dom"/>
</dbReference>
<sequence length="363" mass="39960">MNSNKLNALLAAEIDQPTDFPKDSPSLRELDSAVRCPICGEYLTGPVTVSCGHCFCSMCIRSTISTQSSKALCPICKKSINETQLRPNLGMEEVVTAWKLARPHILTLAKHEEEVVVTQPAKKKRKLDPSSSPQAGSSRTSSLESSKSEPDGTSSGEPKPDAIVECPVCTQSVKYKDLNKHIDNNCTTVAPKPLAPTSKSQKTMWSDIMQPKSKGKEKDRGTSEEDHLPKVSYDTLKDKQLRDKLTGLGLSTSGERPALIARHQRWTMLWNANLDRSPSQRQSKVELVKELKRWEEERKTKKKKITVDESHLKIHDSEFKRLVAAARPKAPVAASTTSSPPPSSVVPVDSDGDVIVVSDNDDP</sequence>
<feature type="region of interest" description="Disordered" evidence="20">
    <location>
        <begin position="116"/>
        <end position="162"/>
    </location>
</feature>
<proteinExistence type="inferred from homology"/>
<evidence type="ECO:0000256" key="6">
    <source>
        <dbReference type="ARBA" id="ARBA00015551"/>
    </source>
</evidence>
<feature type="region of interest" description="Disordered" evidence="20">
    <location>
        <begin position="184"/>
        <end position="227"/>
    </location>
</feature>
<keyword evidence="15" id="KW-0539">Nucleus</keyword>